<evidence type="ECO:0000313" key="1">
    <source>
        <dbReference type="EMBL" id="GGK95635.1"/>
    </source>
</evidence>
<evidence type="ECO:0000313" key="2">
    <source>
        <dbReference type="Proteomes" id="UP000627984"/>
    </source>
</evidence>
<proteinExistence type="predicted"/>
<reference evidence="1" key="1">
    <citation type="journal article" date="2014" name="Int. J. Syst. Evol. Microbiol.">
        <title>Complete genome sequence of Corynebacterium casei LMG S-19264T (=DSM 44701T), isolated from a smear-ripened cheese.</title>
        <authorList>
            <consortium name="US DOE Joint Genome Institute (JGI-PGF)"/>
            <person name="Walter F."/>
            <person name="Albersmeier A."/>
            <person name="Kalinowski J."/>
            <person name="Ruckert C."/>
        </authorList>
    </citation>
    <scope>NUCLEOTIDE SEQUENCE</scope>
    <source>
        <strain evidence="1">JCM 3093</strain>
    </source>
</reference>
<dbReference type="Proteomes" id="UP000627984">
    <property type="component" value="Unassembled WGS sequence"/>
</dbReference>
<name>A0AA37F887_9ACTN</name>
<accession>A0AA37F887</accession>
<gene>
    <name evidence="1" type="ORF">GCM10010126_63800</name>
</gene>
<dbReference type="NCBIfam" id="NF033852">
    <property type="entry name" value="fulvocin_rel"/>
    <property type="match status" value="1"/>
</dbReference>
<sequence length="188" mass="21311">MMANLNRLPQDYVTFSQHTAPYRRAIYAKLDPSVRSRLWIDHFAQYRRAHPDLSPRQQRILADLEAYVRIPSNLHRRSPDEDRGDERLKFEVIDAFGKDEARNLVANLGPAESARTAPTNSALAASVDCECSIESDWCGGSWKCFYYRDCRNVWDGCGWLYSYDCIGMCMLKCTGVAGDDSPSINAAC</sequence>
<protein>
    <submittedName>
        <fullName evidence="1">Uncharacterized protein</fullName>
    </submittedName>
</protein>
<organism evidence="1 2">
    <name type="scientific">Planomonospora parontospora</name>
    <dbReference type="NCBI Taxonomy" id="58119"/>
    <lineage>
        <taxon>Bacteria</taxon>
        <taxon>Bacillati</taxon>
        <taxon>Actinomycetota</taxon>
        <taxon>Actinomycetes</taxon>
        <taxon>Streptosporangiales</taxon>
        <taxon>Streptosporangiaceae</taxon>
        <taxon>Planomonospora</taxon>
    </lineage>
</organism>
<dbReference type="AlphaFoldDB" id="A0AA37F887"/>
<dbReference type="EMBL" id="BMQD01000032">
    <property type="protein sequence ID" value="GGK95635.1"/>
    <property type="molecule type" value="Genomic_DNA"/>
</dbReference>
<reference evidence="1" key="2">
    <citation type="submission" date="2022-09" db="EMBL/GenBank/DDBJ databases">
        <authorList>
            <person name="Sun Q."/>
            <person name="Ohkuma M."/>
        </authorList>
    </citation>
    <scope>NUCLEOTIDE SEQUENCE</scope>
    <source>
        <strain evidence="1">JCM 3093</strain>
    </source>
</reference>
<comment type="caution">
    <text evidence="1">The sequence shown here is derived from an EMBL/GenBank/DDBJ whole genome shotgun (WGS) entry which is preliminary data.</text>
</comment>